<dbReference type="PROSITE" id="PS50011">
    <property type="entry name" value="PROTEIN_KINASE_DOM"/>
    <property type="match status" value="1"/>
</dbReference>
<dbReference type="FunFam" id="3.30.200.20:FF:000228">
    <property type="entry name" value="Serine/threonine-protein kinase BIK1"/>
    <property type="match status" value="1"/>
</dbReference>
<dbReference type="InterPro" id="IPR011009">
    <property type="entry name" value="Kinase-like_dom_sf"/>
</dbReference>
<reference evidence="15 17" key="1">
    <citation type="journal article" date="2017" name="Nature">
        <title>The sunflower genome provides insights into oil metabolism, flowering and Asterid evolution.</title>
        <authorList>
            <person name="Badouin H."/>
            <person name="Gouzy J."/>
            <person name="Grassa C.J."/>
            <person name="Murat F."/>
            <person name="Staton S.E."/>
            <person name="Cottret L."/>
            <person name="Lelandais-Briere C."/>
            <person name="Owens G.L."/>
            <person name="Carrere S."/>
            <person name="Mayjonade B."/>
            <person name="Legrand L."/>
            <person name="Gill N."/>
            <person name="Kane N.C."/>
            <person name="Bowers J.E."/>
            <person name="Hubner S."/>
            <person name="Bellec A."/>
            <person name="Berard A."/>
            <person name="Berges H."/>
            <person name="Blanchet N."/>
            <person name="Boniface M.C."/>
            <person name="Brunel D."/>
            <person name="Catrice O."/>
            <person name="Chaidir N."/>
            <person name="Claudel C."/>
            <person name="Donnadieu C."/>
            <person name="Faraut T."/>
            <person name="Fievet G."/>
            <person name="Helmstetter N."/>
            <person name="King M."/>
            <person name="Knapp S.J."/>
            <person name="Lai Z."/>
            <person name="Le Paslier M.C."/>
            <person name="Lippi Y."/>
            <person name="Lorenzon L."/>
            <person name="Mandel J.R."/>
            <person name="Marage G."/>
            <person name="Marchand G."/>
            <person name="Marquand E."/>
            <person name="Bret-Mestries E."/>
            <person name="Morien E."/>
            <person name="Nambeesan S."/>
            <person name="Nguyen T."/>
            <person name="Pegot-Espagnet P."/>
            <person name="Pouilly N."/>
            <person name="Raftis F."/>
            <person name="Sallet E."/>
            <person name="Schiex T."/>
            <person name="Thomas J."/>
            <person name="Vandecasteele C."/>
            <person name="Vares D."/>
            <person name="Vear F."/>
            <person name="Vautrin S."/>
            <person name="Crespi M."/>
            <person name="Mangin B."/>
            <person name="Burke J.M."/>
            <person name="Salse J."/>
            <person name="Munos S."/>
            <person name="Vincourt P."/>
            <person name="Rieseberg L.H."/>
            <person name="Langlade N.B."/>
        </authorList>
    </citation>
    <scope>NUCLEOTIDE SEQUENCE [LARGE SCALE GENOMIC DNA]</scope>
    <source>
        <strain evidence="17">cv. SF193</strain>
        <tissue evidence="15">Leaves</tissue>
    </source>
</reference>
<dbReference type="PANTHER" id="PTHR45621">
    <property type="entry name" value="OS01G0588500 PROTEIN-RELATED"/>
    <property type="match status" value="1"/>
</dbReference>
<comment type="similarity">
    <text evidence="2">Belongs to the protein kinase superfamily. Ser/Thr protein kinase family.</text>
</comment>
<dbReference type="InterPro" id="IPR050823">
    <property type="entry name" value="Plant_Ser_Thr_Prot_Kinase"/>
</dbReference>
<evidence type="ECO:0000256" key="2">
    <source>
        <dbReference type="ARBA" id="ARBA00008684"/>
    </source>
</evidence>
<dbReference type="Gene3D" id="1.10.510.10">
    <property type="entry name" value="Transferase(Phosphotransferase) domain 1"/>
    <property type="match status" value="1"/>
</dbReference>
<evidence type="ECO:0000256" key="4">
    <source>
        <dbReference type="ARBA" id="ARBA00022475"/>
    </source>
</evidence>
<evidence type="ECO:0000313" key="17">
    <source>
        <dbReference type="Proteomes" id="UP000215914"/>
    </source>
</evidence>
<reference evidence="16" key="2">
    <citation type="submission" date="2017-02" db="EMBL/GenBank/DDBJ databases">
        <title>Sunflower complete genome.</title>
        <authorList>
            <person name="Langlade N."/>
            <person name="Munos S."/>
        </authorList>
    </citation>
    <scope>NUCLEOTIDE SEQUENCE [LARGE SCALE GENOMIC DNA]</scope>
    <source>
        <tissue evidence="16">Leaves</tissue>
    </source>
</reference>
<dbReference type="EC" id="2.7.11.1" evidence="3"/>
<dbReference type="InterPro" id="IPR000719">
    <property type="entry name" value="Prot_kinase_dom"/>
</dbReference>
<dbReference type="GO" id="GO:0004674">
    <property type="term" value="F:protein serine/threonine kinase activity"/>
    <property type="evidence" value="ECO:0007669"/>
    <property type="project" value="UniProtKB-KW"/>
</dbReference>
<evidence type="ECO:0000259" key="14">
    <source>
        <dbReference type="PROSITE" id="PS50011"/>
    </source>
</evidence>
<dbReference type="PROSITE" id="PS00107">
    <property type="entry name" value="PROTEIN_KINASE_ATP"/>
    <property type="match status" value="1"/>
</dbReference>
<proteinExistence type="inferred from homology"/>
<dbReference type="Proteomes" id="UP000215914">
    <property type="component" value="Chromosome 3"/>
</dbReference>
<dbReference type="InterPro" id="IPR008271">
    <property type="entry name" value="Ser/Thr_kinase_AS"/>
</dbReference>
<evidence type="ECO:0000256" key="12">
    <source>
        <dbReference type="PROSITE-ProRule" id="PRU10141"/>
    </source>
</evidence>
<accession>A0A251V8U2</accession>
<feature type="domain" description="Protein kinase" evidence="14">
    <location>
        <begin position="119"/>
        <end position="399"/>
    </location>
</feature>
<feature type="binding site" evidence="12">
    <location>
        <position position="154"/>
    </location>
    <ligand>
        <name>ATP</name>
        <dbReference type="ChEBI" id="CHEBI:30616"/>
    </ligand>
</feature>
<keyword evidence="10" id="KW-0472">Membrane</keyword>
<name>A0A251V8U2_HELAN</name>
<keyword evidence="4" id="KW-1003">Cell membrane</keyword>
<dbReference type="PROSITE" id="PS00108">
    <property type="entry name" value="PROTEIN_KINASE_ST"/>
    <property type="match status" value="1"/>
</dbReference>
<evidence type="ECO:0000256" key="6">
    <source>
        <dbReference type="ARBA" id="ARBA00022679"/>
    </source>
</evidence>
<comment type="function">
    <text evidence="11">May be involved in plant defense signaling.</text>
</comment>
<evidence type="ECO:0000256" key="13">
    <source>
        <dbReference type="RuleBase" id="RU000304"/>
    </source>
</evidence>
<dbReference type="InParanoid" id="A0A251V8U2"/>
<gene>
    <name evidence="16" type="ORF">HannXRQ_Chr03g0082211</name>
    <name evidence="15" type="ORF">HanXRQr2_Chr03g0125481</name>
</gene>
<evidence type="ECO:0000256" key="5">
    <source>
        <dbReference type="ARBA" id="ARBA00022527"/>
    </source>
</evidence>
<dbReference type="AlphaFoldDB" id="A0A251V8U2"/>
<keyword evidence="17" id="KW-1185">Reference proteome</keyword>
<keyword evidence="6 15" id="KW-0808">Transferase</keyword>
<dbReference type="GO" id="GO:0005886">
    <property type="term" value="C:plasma membrane"/>
    <property type="evidence" value="ECO:0007669"/>
    <property type="project" value="UniProtKB-SubCell"/>
</dbReference>
<comment type="subcellular location">
    <subcellularLocation>
        <location evidence="1">Cell membrane</location>
    </subcellularLocation>
</comment>
<dbReference type="GO" id="GO:0005524">
    <property type="term" value="F:ATP binding"/>
    <property type="evidence" value="ECO:0007669"/>
    <property type="project" value="UniProtKB-UniRule"/>
</dbReference>
<dbReference type="FunFam" id="1.10.510.10:FF:000032">
    <property type="entry name" value="Serine/threonine-protein kinase PBS1"/>
    <property type="match status" value="1"/>
</dbReference>
<evidence type="ECO:0000256" key="8">
    <source>
        <dbReference type="ARBA" id="ARBA00022777"/>
    </source>
</evidence>
<dbReference type="Gene3D" id="3.30.200.20">
    <property type="entry name" value="Phosphorylase Kinase, domain 1"/>
    <property type="match status" value="1"/>
</dbReference>
<dbReference type="EMBL" id="CM007892">
    <property type="protein sequence ID" value="OTG32038.1"/>
    <property type="molecule type" value="Genomic_DNA"/>
</dbReference>
<evidence type="ECO:0000313" key="16">
    <source>
        <dbReference type="EMBL" id="OTG32038.1"/>
    </source>
</evidence>
<protein>
    <recommendedName>
        <fullName evidence="3">non-specific serine/threonine protein kinase</fullName>
        <ecNumber evidence="3">2.7.11.1</ecNumber>
    </recommendedName>
</protein>
<dbReference type="InterPro" id="IPR001245">
    <property type="entry name" value="Ser-Thr/Tyr_kinase_cat_dom"/>
</dbReference>
<sequence length="452" mass="50491">MATYTPSTHSPFNISLIMKDSSRSSKSWQPFIANCCSVEDHTVFDNFSRCRTSRSDFSKSVGQSDFSKSVGQSPSFRRISFSDLSRSSSIRIHEDIAQTFGPDLFDFKLSELRGITQNFSGDFLLGEGGFGTVHKGYVDENMRSGLKAQAVAVKLLDIEGLQGHREWLAEVIFLGQLRHANLVKLIGYCCEEEERLLVYEFMTRGSLENHLFKRISVCLPWGNRVKIAIGAAKGLAFLHNADKPVIYRDFKTSNILLDSDFNAKLSDFGLATMGPEGSNTHVTTRVMGTYGYAAPEYVNTGHLTTKSDIYSFGVVLLELLTGKRAMDKSRPKNEQYLVDWVKPYLTSTRRLRCIIDPKLAGQYSVRGTKEMALLALNCVSLNPKDRPKMTEIIETLEGVQNLKDMAISCGQWPVASQKNARGAVFNPKGTRQMNGGHIYWKQTPVNTLKSKG</sequence>
<dbReference type="OMA" id="KPFTANC"/>
<keyword evidence="8 16" id="KW-0418">Kinase</keyword>
<keyword evidence="9 12" id="KW-0067">ATP-binding</keyword>
<organism evidence="16 17">
    <name type="scientific">Helianthus annuus</name>
    <name type="common">Common sunflower</name>
    <dbReference type="NCBI Taxonomy" id="4232"/>
    <lineage>
        <taxon>Eukaryota</taxon>
        <taxon>Viridiplantae</taxon>
        <taxon>Streptophyta</taxon>
        <taxon>Embryophyta</taxon>
        <taxon>Tracheophyta</taxon>
        <taxon>Spermatophyta</taxon>
        <taxon>Magnoliopsida</taxon>
        <taxon>eudicotyledons</taxon>
        <taxon>Gunneridae</taxon>
        <taxon>Pentapetalae</taxon>
        <taxon>asterids</taxon>
        <taxon>campanulids</taxon>
        <taxon>Asterales</taxon>
        <taxon>Asteraceae</taxon>
        <taxon>Asteroideae</taxon>
        <taxon>Heliantheae alliance</taxon>
        <taxon>Heliantheae</taxon>
        <taxon>Helianthus</taxon>
    </lineage>
</organism>
<keyword evidence="7 12" id="KW-0547">Nucleotide-binding</keyword>
<evidence type="ECO:0000256" key="9">
    <source>
        <dbReference type="ARBA" id="ARBA00022840"/>
    </source>
</evidence>
<keyword evidence="5 13" id="KW-0723">Serine/threonine-protein kinase</keyword>
<evidence type="ECO:0000313" key="15">
    <source>
        <dbReference type="EMBL" id="KAF5815660.1"/>
    </source>
</evidence>
<dbReference type="SUPFAM" id="SSF56112">
    <property type="entry name" value="Protein kinase-like (PK-like)"/>
    <property type="match status" value="1"/>
</dbReference>
<evidence type="ECO:0000256" key="7">
    <source>
        <dbReference type="ARBA" id="ARBA00022741"/>
    </source>
</evidence>
<reference evidence="15" key="3">
    <citation type="submission" date="2020-06" db="EMBL/GenBank/DDBJ databases">
        <title>Helianthus annuus Genome sequencing and assembly Release 2.</title>
        <authorList>
            <person name="Gouzy J."/>
            <person name="Langlade N."/>
            <person name="Munos S."/>
        </authorList>
    </citation>
    <scope>NUCLEOTIDE SEQUENCE</scope>
    <source>
        <tissue evidence="15">Leaves</tissue>
    </source>
</reference>
<dbReference type="Pfam" id="PF07714">
    <property type="entry name" value="PK_Tyr_Ser-Thr"/>
    <property type="match status" value="1"/>
</dbReference>
<evidence type="ECO:0000256" key="10">
    <source>
        <dbReference type="ARBA" id="ARBA00023136"/>
    </source>
</evidence>
<dbReference type="InterPro" id="IPR017441">
    <property type="entry name" value="Protein_kinase_ATP_BS"/>
</dbReference>
<dbReference type="Gramene" id="mRNA:HanXRQr2_Chr03g0125481">
    <property type="protein sequence ID" value="mRNA:HanXRQr2_Chr03g0125481"/>
    <property type="gene ID" value="HanXRQr2_Chr03g0125481"/>
</dbReference>
<dbReference type="EMBL" id="MNCJ02000318">
    <property type="protein sequence ID" value="KAF5815660.1"/>
    <property type="molecule type" value="Genomic_DNA"/>
</dbReference>
<dbReference type="CDD" id="cd14066">
    <property type="entry name" value="STKc_IRAK"/>
    <property type="match status" value="1"/>
</dbReference>
<evidence type="ECO:0000256" key="3">
    <source>
        <dbReference type="ARBA" id="ARBA00012513"/>
    </source>
</evidence>
<evidence type="ECO:0000256" key="1">
    <source>
        <dbReference type="ARBA" id="ARBA00004236"/>
    </source>
</evidence>
<dbReference type="OrthoDB" id="4062651at2759"/>
<evidence type="ECO:0000256" key="11">
    <source>
        <dbReference type="ARBA" id="ARBA00054261"/>
    </source>
</evidence>
<dbReference type="FunCoup" id="A0A251V8U2">
    <property type="interactions" value="2258"/>
</dbReference>